<evidence type="ECO:0000256" key="5">
    <source>
        <dbReference type="ARBA" id="ARBA00022777"/>
    </source>
</evidence>
<dbReference type="GO" id="GO:0005829">
    <property type="term" value="C:cytosol"/>
    <property type="evidence" value="ECO:0007669"/>
    <property type="project" value="TreeGrafter"/>
</dbReference>
<dbReference type="CDD" id="cd01169">
    <property type="entry name" value="HMPP_kinase"/>
    <property type="match status" value="1"/>
</dbReference>
<keyword evidence="3 8" id="KW-0808">Transferase</keyword>
<dbReference type="OrthoDB" id="9810880at2"/>
<dbReference type="RefSeq" id="WP_157298750.1">
    <property type="nucleotide sequence ID" value="NZ_BAAAZB010000005.1"/>
</dbReference>
<evidence type="ECO:0000259" key="7">
    <source>
        <dbReference type="Pfam" id="PF08543"/>
    </source>
</evidence>
<evidence type="ECO:0000256" key="2">
    <source>
        <dbReference type="ARBA" id="ARBA00012135"/>
    </source>
</evidence>
<proteinExistence type="predicted"/>
<dbReference type="GO" id="GO:0005524">
    <property type="term" value="F:ATP binding"/>
    <property type="evidence" value="ECO:0007669"/>
    <property type="project" value="UniProtKB-KW"/>
</dbReference>
<dbReference type="EC" id="2.7.1.49" evidence="2"/>
<dbReference type="InterPro" id="IPR004399">
    <property type="entry name" value="HMP/HMP-P_kinase_dom"/>
</dbReference>
<keyword evidence="5 8" id="KW-0418">Kinase</keyword>
<comment type="pathway">
    <text evidence="1">Cofactor biosynthesis; thiamine diphosphate biosynthesis.</text>
</comment>
<evidence type="ECO:0000256" key="3">
    <source>
        <dbReference type="ARBA" id="ARBA00022679"/>
    </source>
</evidence>
<evidence type="ECO:0000256" key="4">
    <source>
        <dbReference type="ARBA" id="ARBA00022741"/>
    </source>
</evidence>
<dbReference type="GO" id="GO:0008972">
    <property type="term" value="F:phosphomethylpyrimidine kinase activity"/>
    <property type="evidence" value="ECO:0007669"/>
    <property type="project" value="InterPro"/>
</dbReference>
<evidence type="ECO:0000256" key="6">
    <source>
        <dbReference type="ARBA" id="ARBA00022840"/>
    </source>
</evidence>
<dbReference type="PANTHER" id="PTHR20858:SF17">
    <property type="entry name" value="HYDROXYMETHYLPYRIMIDINE_PHOSPHOMETHYLPYRIMIDINE KINASE THI20-RELATED"/>
    <property type="match status" value="1"/>
</dbReference>
<evidence type="ECO:0000313" key="9">
    <source>
        <dbReference type="Proteomes" id="UP000468388"/>
    </source>
</evidence>
<dbReference type="SUPFAM" id="SSF53613">
    <property type="entry name" value="Ribokinase-like"/>
    <property type="match status" value="1"/>
</dbReference>
<dbReference type="Pfam" id="PF08543">
    <property type="entry name" value="Phos_pyr_kin"/>
    <property type="match status" value="1"/>
</dbReference>
<dbReference type="Gene3D" id="3.40.1190.20">
    <property type="match status" value="1"/>
</dbReference>
<dbReference type="InterPro" id="IPR029056">
    <property type="entry name" value="Ribokinase-like"/>
</dbReference>
<dbReference type="InterPro" id="IPR013749">
    <property type="entry name" value="PM/HMP-P_kinase-1"/>
</dbReference>
<comment type="caution">
    <text evidence="8">The sequence shown here is derived from an EMBL/GenBank/DDBJ whole genome shotgun (WGS) entry which is preliminary data.</text>
</comment>
<dbReference type="EMBL" id="WRXO01000001">
    <property type="protein sequence ID" value="MVT40120.1"/>
    <property type="molecule type" value="Genomic_DNA"/>
</dbReference>
<dbReference type="PANTHER" id="PTHR20858">
    <property type="entry name" value="PHOSPHOMETHYLPYRIMIDINE KINASE"/>
    <property type="match status" value="1"/>
</dbReference>
<evidence type="ECO:0000256" key="1">
    <source>
        <dbReference type="ARBA" id="ARBA00004948"/>
    </source>
</evidence>
<name>A0A6N8J4M1_9BACT</name>
<reference evidence="8 9" key="1">
    <citation type="submission" date="2019-12" db="EMBL/GenBank/DDBJ databases">
        <title>The draft genomic sequence of strain Chitinophaga oryziterrae JCM 16595.</title>
        <authorList>
            <person name="Zhang X."/>
        </authorList>
    </citation>
    <scope>NUCLEOTIDE SEQUENCE [LARGE SCALE GENOMIC DNA]</scope>
    <source>
        <strain evidence="8 9">JCM 16595</strain>
    </source>
</reference>
<dbReference type="GO" id="GO:0008902">
    <property type="term" value="F:hydroxymethylpyrimidine kinase activity"/>
    <property type="evidence" value="ECO:0007669"/>
    <property type="project" value="UniProtKB-EC"/>
</dbReference>
<dbReference type="Proteomes" id="UP000468388">
    <property type="component" value="Unassembled WGS sequence"/>
</dbReference>
<accession>A0A6N8J4M1</accession>
<dbReference type="FunFam" id="3.40.1190.20:FF:000003">
    <property type="entry name" value="Phosphomethylpyrimidine kinase ThiD"/>
    <property type="match status" value="1"/>
</dbReference>
<keyword evidence="6" id="KW-0067">ATP-binding</keyword>
<dbReference type="GO" id="GO:0009228">
    <property type="term" value="P:thiamine biosynthetic process"/>
    <property type="evidence" value="ECO:0007669"/>
    <property type="project" value="InterPro"/>
</dbReference>
<dbReference type="AlphaFoldDB" id="A0A6N8J4M1"/>
<sequence length="272" mass="28613">MKHYISVLTIAGSDSSGGAGIQADLKTFAALGCFGTSAITAITVQNTLGVTGIYPVPAAVVEGQIRAVLSDIKPSAIKIGMVYSIDTVRAIVSVLRDYPGIPVILDPVMVSSSGRMLMEEETIIVLQEQLFPLVTLVTPNLDEAGVLSGISLHTVDDMKAAAVKILETGCNAVLVKGGHLSGSRLYDVYLDRSGKEHIISSDFITTDNTHGTGCTLSSAITAFLARGVELVAAIEQGSVYMHTAIEKGMDVKTGEGHGPVNHFFDPVRQIIS</sequence>
<gene>
    <name evidence="8" type="primary">thiD</name>
    <name evidence="8" type="ORF">GO495_05960</name>
</gene>
<keyword evidence="9" id="KW-1185">Reference proteome</keyword>
<dbReference type="NCBIfam" id="TIGR00097">
    <property type="entry name" value="HMP-P_kinase"/>
    <property type="match status" value="1"/>
</dbReference>
<organism evidence="8 9">
    <name type="scientific">Chitinophaga oryziterrae</name>
    <dbReference type="NCBI Taxonomy" id="1031224"/>
    <lineage>
        <taxon>Bacteria</taxon>
        <taxon>Pseudomonadati</taxon>
        <taxon>Bacteroidota</taxon>
        <taxon>Chitinophagia</taxon>
        <taxon>Chitinophagales</taxon>
        <taxon>Chitinophagaceae</taxon>
        <taxon>Chitinophaga</taxon>
    </lineage>
</organism>
<protein>
    <recommendedName>
        <fullName evidence="2">hydroxymethylpyrimidine kinase</fullName>
        <ecNumber evidence="2">2.7.1.49</ecNumber>
    </recommendedName>
</protein>
<evidence type="ECO:0000313" key="8">
    <source>
        <dbReference type="EMBL" id="MVT40120.1"/>
    </source>
</evidence>
<keyword evidence="4" id="KW-0547">Nucleotide-binding</keyword>
<feature type="domain" description="Pyridoxamine kinase/Phosphomethylpyrimidine kinase" evidence="7">
    <location>
        <begin position="14"/>
        <end position="261"/>
    </location>
</feature>